<feature type="compositionally biased region" description="Acidic residues" evidence="1">
    <location>
        <begin position="172"/>
        <end position="186"/>
    </location>
</feature>
<keyword evidence="2" id="KW-0812">Transmembrane</keyword>
<reference evidence="3" key="1">
    <citation type="submission" date="2021-05" db="EMBL/GenBank/DDBJ databases">
        <title>A free-living protist that lacks canonical eukaryotic 1 DNA replication and segregation systems.</title>
        <authorList>
            <person name="Salas-Leiva D.E."/>
            <person name="Tromer E.C."/>
            <person name="Curtis B.A."/>
            <person name="Jerlstrom-Hultqvist J."/>
            <person name="Kolisko M."/>
            <person name="Yi Z."/>
            <person name="Salas-Leiva J.S."/>
            <person name="Gallot-Lavallee L."/>
            <person name="Kops G.J.P.L."/>
            <person name="Archibald J.M."/>
            <person name="Simpson A.G.B."/>
            <person name="Roger A.J."/>
        </authorList>
    </citation>
    <scope>NUCLEOTIDE SEQUENCE</scope>
    <source>
        <strain evidence="3">BICM</strain>
    </source>
</reference>
<accession>A0A8J6BGU7</accession>
<feature type="region of interest" description="Disordered" evidence="1">
    <location>
        <begin position="161"/>
        <end position="186"/>
    </location>
</feature>
<feature type="compositionally biased region" description="Polar residues" evidence="1">
    <location>
        <begin position="110"/>
        <end position="122"/>
    </location>
</feature>
<dbReference type="EMBL" id="JAHDYR010000003">
    <property type="protein sequence ID" value="KAG9397212.1"/>
    <property type="molecule type" value="Genomic_DNA"/>
</dbReference>
<keyword evidence="4" id="KW-1185">Reference proteome</keyword>
<evidence type="ECO:0000256" key="2">
    <source>
        <dbReference type="SAM" id="Phobius"/>
    </source>
</evidence>
<dbReference type="AlphaFoldDB" id="A0A8J6BGU7"/>
<comment type="caution">
    <text evidence="3">The sequence shown here is derived from an EMBL/GenBank/DDBJ whole genome shotgun (WGS) entry which is preliminary data.</text>
</comment>
<dbReference type="Proteomes" id="UP000717585">
    <property type="component" value="Unassembled WGS sequence"/>
</dbReference>
<gene>
    <name evidence="3" type="ORF">J8273_1121</name>
</gene>
<keyword evidence="2" id="KW-1133">Transmembrane helix</keyword>
<sequence length="186" mass="20631">MPLCSCNCCIYTECTDSRFTEFYVKSCRTCTATECGKTFDLCHHSESIIQSYCYNKENTVATLLIAIFLCIFAVLAILSCVRTILLVVRYYVRRIDADTKRKKIQKTAHSHSSSADTPSALPSNRFDDKTVVSSDGDVTTYQSANSVMKPADIIVSYDLVDETTPGQSDGPVGEEEMVQIEGDSQE</sequence>
<name>A0A8J6BGU7_9EUKA</name>
<feature type="transmembrane region" description="Helical" evidence="2">
    <location>
        <begin position="64"/>
        <end position="92"/>
    </location>
</feature>
<organism evidence="3 4">
    <name type="scientific">Carpediemonas membranifera</name>
    <dbReference type="NCBI Taxonomy" id="201153"/>
    <lineage>
        <taxon>Eukaryota</taxon>
        <taxon>Metamonada</taxon>
        <taxon>Carpediemonas-like organisms</taxon>
        <taxon>Carpediemonas</taxon>
    </lineage>
</organism>
<evidence type="ECO:0000256" key="1">
    <source>
        <dbReference type="SAM" id="MobiDB-lite"/>
    </source>
</evidence>
<feature type="region of interest" description="Disordered" evidence="1">
    <location>
        <begin position="106"/>
        <end position="127"/>
    </location>
</feature>
<proteinExistence type="predicted"/>
<evidence type="ECO:0000313" key="4">
    <source>
        <dbReference type="Proteomes" id="UP000717585"/>
    </source>
</evidence>
<keyword evidence="2" id="KW-0472">Membrane</keyword>
<evidence type="ECO:0000313" key="3">
    <source>
        <dbReference type="EMBL" id="KAG9397212.1"/>
    </source>
</evidence>
<protein>
    <submittedName>
        <fullName evidence="3">Uncharacterized protein</fullName>
    </submittedName>
</protein>